<feature type="compositionally biased region" description="Polar residues" evidence="1">
    <location>
        <begin position="211"/>
        <end position="220"/>
    </location>
</feature>
<dbReference type="Proteomes" id="UP000077115">
    <property type="component" value="Unassembled WGS sequence"/>
</dbReference>
<reference evidence="3 4" key="2">
    <citation type="submission" date="2016-05" db="EMBL/GenBank/DDBJ databases">
        <title>Lineage-specific infection strategies underlie the spectrum of fungal disease in amphibians.</title>
        <authorList>
            <person name="Cuomo C.A."/>
            <person name="Farrer R.A."/>
            <person name="James T."/>
            <person name="Longcore J."/>
            <person name="Birren B."/>
        </authorList>
    </citation>
    <scope>NUCLEOTIDE SEQUENCE [LARGE SCALE GENOMIC DNA]</scope>
    <source>
        <strain evidence="3 4">JEL423</strain>
    </source>
</reference>
<dbReference type="EMBL" id="DS022306">
    <property type="protein sequence ID" value="OAJ41448.1"/>
    <property type="molecule type" value="Genomic_DNA"/>
</dbReference>
<proteinExistence type="predicted"/>
<sequence length="261" mass="28927">MKFISVIVLSLLSTTISAVVIDRPSASESEAVKECSAQMQQHTDVCSSTGTEQQSTGADHDVAQSTIDLDDSNSSADESNESQSPSQSKQSDDDAYGGISHSDVESPKGRTSGSRWSIPTSEQKSDKLKRLERAMKHLGMKIPSEVGEGYPHNMSDELFQILMDHDWKGHDVPDGMRMNQRKAVLGSKWERHMLDLEPPEEGSIEVISKPTPQLKSSLKSENTEFIPGKHDPKQGNSRNFLQRLLRDIGLKKPKSAYYINK</sequence>
<evidence type="ECO:0000313" key="3">
    <source>
        <dbReference type="EMBL" id="OAJ41448.1"/>
    </source>
</evidence>
<evidence type="ECO:0000313" key="4">
    <source>
        <dbReference type="Proteomes" id="UP000077115"/>
    </source>
</evidence>
<feature type="chain" id="PRO_5008077702" evidence="2">
    <location>
        <begin position="19"/>
        <end position="261"/>
    </location>
</feature>
<feature type="region of interest" description="Disordered" evidence="1">
    <location>
        <begin position="211"/>
        <end position="238"/>
    </location>
</feature>
<evidence type="ECO:0000256" key="1">
    <source>
        <dbReference type="SAM" id="MobiDB-lite"/>
    </source>
</evidence>
<protein>
    <submittedName>
        <fullName evidence="3">Uncharacterized protein</fullName>
    </submittedName>
</protein>
<name>A0A177WMV1_BATDL</name>
<feature type="compositionally biased region" description="Polar residues" evidence="1">
    <location>
        <begin position="109"/>
        <end position="122"/>
    </location>
</feature>
<dbReference type="VEuPathDB" id="FungiDB:BDEG_25043"/>
<feature type="compositionally biased region" description="Low complexity" evidence="1">
    <location>
        <begin position="72"/>
        <end position="89"/>
    </location>
</feature>
<feature type="signal peptide" evidence="2">
    <location>
        <begin position="1"/>
        <end position="18"/>
    </location>
</feature>
<dbReference type="AlphaFoldDB" id="A0A177WMV1"/>
<reference evidence="3 4" key="1">
    <citation type="submission" date="2006-10" db="EMBL/GenBank/DDBJ databases">
        <title>The Genome Sequence of Batrachochytrium dendrobatidis JEL423.</title>
        <authorList>
            <consortium name="The Broad Institute Genome Sequencing Platform"/>
            <person name="Birren B."/>
            <person name="Lander E."/>
            <person name="Galagan J."/>
            <person name="Cuomo C."/>
            <person name="Devon K."/>
            <person name="Jaffe D."/>
            <person name="Butler J."/>
            <person name="Alvarez P."/>
            <person name="Gnerre S."/>
            <person name="Grabherr M."/>
            <person name="Kleber M."/>
            <person name="Mauceli E."/>
            <person name="Brockman W."/>
            <person name="Young S."/>
            <person name="LaButti K."/>
            <person name="Sykes S."/>
            <person name="DeCaprio D."/>
            <person name="Crawford M."/>
            <person name="Koehrsen M."/>
            <person name="Engels R."/>
            <person name="Montgomery P."/>
            <person name="Pearson M."/>
            <person name="Howarth C."/>
            <person name="Larson L."/>
            <person name="White J."/>
            <person name="O'Leary S."/>
            <person name="Kodira C."/>
            <person name="Zeng Q."/>
            <person name="Yandava C."/>
            <person name="Alvarado L."/>
            <person name="Longcore J."/>
            <person name="James T."/>
        </authorList>
    </citation>
    <scope>NUCLEOTIDE SEQUENCE [LARGE SCALE GENOMIC DNA]</scope>
    <source>
        <strain evidence="3 4">JEL423</strain>
    </source>
</reference>
<feature type="region of interest" description="Disordered" evidence="1">
    <location>
        <begin position="43"/>
        <end position="127"/>
    </location>
</feature>
<feature type="compositionally biased region" description="Polar residues" evidence="1">
    <location>
        <begin position="43"/>
        <end position="67"/>
    </location>
</feature>
<accession>A0A177WMV1</accession>
<gene>
    <name evidence="3" type="ORF">BDEG_25043</name>
</gene>
<evidence type="ECO:0000256" key="2">
    <source>
        <dbReference type="SAM" id="SignalP"/>
    </source>
</evidence>
<dbReference type="STRING" id="403673.A0A177WMV1"/>
<organism evidence="3 4">
    <name type="scientific">Batrachochytrium dendrobatidis (strain JEL423)</name>
    <dbReference type="NCBI Taxonomy" id="403673"/>
    <lineage>
        <taxon>Eukaryota</taxon>
        <taxon>Fungi</taxon>
        <taxon>Fungi incertae sedis</taxon>
        <taxon>Chytridiomycota</taxon>
        <taxon>Chytridiomycota incertae sedis</taxon>
        <taxon>Chytridiomycetes</taxon>
        <taxon>Rhizophydiales</taxon>
        <taxon>Rhizophydiales incertae sedis</taxon>
        <taxon>Batrachochytrium</taxon>
    </lineage>
</organism>
<keyword evidence="2" id="KW-0732">Signal</keyword>